<feature type="binding site" evidence="7">
    <location>
        <position position="473"/>
    </location>
    <ligand>
        <name>ATP</name>
        <dbReference type="ChEBI" id="CHEBI:30616"/>
    </ligand>
</feature>
<dbReference type="Gene3D" id="3.30.930.10">
    <property type="entry name" value="Bira Bifunctional Protein, Domain 2"/>
    <property type="match status" value="1"/>
</dbReference>
<dbReference type="InterPro" id="IPR002312">
    <property type="entry name" value="Asp/Asn-tRNA-synth_IIb"/>
</dbReference>
<dbReference type="AlphaFoldDB" id="A0A9D1KAX5"/>
<dbReference type="InterPro" id="IPR029351">
    <property type="entry name" value="GAD_dom"/>
</dbReference>
<feature type="binding site" evidence="7">
    <location>
        <begin position="218"/>
        <end position="220"/>
    </location>
    <ligand>
        <name>ATP</name>
        <dbReference type="ChEBI" id="CHEBI:30616"/>
    </ligand>
</feature>
<dbReference type="Pfam" id="PF02938">
    <property type="entry name" value="GAD"/>
    <property type="match status" value="1"/>
</dbReference>
<feature type="binding site" evidence="7">
    <location>
        <position position="172"/>
    </location>
    <ligand>
        <name>L-aspartate</name>
        <dbReference type="ChEBI" id="CHEBI:29991"/>
    </ligand>
</feature>
<dbReference type="GO" id="GO:0006422">
    <property type="term" value="P:aspartyl-tRNA aminoacylation"/>
    <property type="evidence" value="ECO:0007669"/>
    <property type="project" value="UniProtKB-UniRule"/>
</dbReference>
<feature type="binding site" evidence="7">
    <location>
        <position position="439"/>
    </location>
    <ligand>
        <name>L-aspartate</name>
        <dbReference type="ChEBI" id="CHEBI:29991"/>
    </ligand>
</feature>
<feature type="binding site" evidence="7">
    <location>
        <begin position="525"/>
        <end position="528"/>
    </location>
    <ligand>
        <name>ATP</name>
        <dbReference type="ChEBI" id="CHEBI:30616"/>
    </ligand>
</feature>
<dbReference type="PANTHER" id="PTHR22594:SF5">
    <property type="entry name" value="ASPARTATE--TRNA LIGASE, MITOCHONDRIAL"/>
    <property type="match status" value="1"/>
</dbReference>
<feature type="binding site" evidence="7">
    <location>
        <position position="227"/>
    </location>
    <ligand>
        <name>ATP</name>
        <dbReference type="ChEBI" id="CHEBI:30616"/>
    </ligand>
</feature>
<dbReference type="HAMAP" id="MF_00044">
    <property type="entry name" value="Asp_tRNA_synth_type1"/>
    <property type="match status" value="1"/>
</dbReference>
<dbReference type="Proteomes" id="UP000886893">
    <property type="component" value="Unassembled WGS sequence"/>
</dbReference>
<gene>
    <name evidence="7 9" type="primary">aspS</name>
    <name evidence="9" type="ORF">IAD04_04845</name>
</gene>
<dbReference type="EC" id="6.1.1.12" evidence="7"/>
<dbReference type="InterPro" id="IPR004524">
    <property type="entry name" value="Asp-tRNA-ligase_1"/>
</dbReference>
<comment type="catalytic activity">
    <reaction evidence="7">
        <text>tRNA(Asp) + L-aspartate + ATP = L-aspartyl-tRNA(Asp) + AMP + diphosphate</text>
        <dbReference type="Rhea" id="RHEA:19649"/>
        <dbReference type="Rhea" id="RHEA-COMP:9660"/>
        <dbReference type="Rhea" id="RHEA-COMP:9678"/>
        <dbReference type="ChEBI" id="CHEBI:29991"/>
        <dbReference type="ChEBI" id="CHEBI:30616"/>
        <dbReference type="ChEBI" id="CHEBI:33019"/>
        <dbReference type="ChEBI" id="CHEBI:78442"/>
        <dbReference type="ChEBI" id="CHEBI:78516"/>
        <dbReference type="ChEBI" id="CHEBI:456215"/>
        <dbReference type="EC" id="6.1.1.12"/>
    </reaction>
</comment>
<evidence type="ECO:0000256" key="1">
    <source>
        <dbReference type="ARBA" id="ARBA00006303"/>
    </source>
</evidence>
<feature type="binding site" evidence="7">
    <location>
        <position position="218"/>
    </location>
    <ligand>
        <name>L-aspartate</name>
        <dbReference type="ChEBI" id="CHEBI:29991"/>
    </ligand>
</feature>
<dbReference type="NCBIfam" id="NF001750">
    <property type="entry name" value="PRK00476.1"/>
    <property type="match status" value="1"/>
</dbReference>
<feature type="domain" description="Aminoacyl-transfer RNA synthetases class-II family profile" evidence="8">
    <location>
        <begin position="139"/>
        <end position="554"/>
    </location>
</feature>
<dbReference type="InterPro" id="IPR004115">
    <property type="entry name" value="GAD-like_sf"/>
</dbReference>
<keyword evidence="2 7" id="KW-0436">Ligase</keyword>
<sequence>MILAHRTHNNNQLRLKDVGTVVELKGWVAKKRNLGSLVFIDLRDKEGITQLVCDEKFAALTSKIKNEYVLYAKGKVIERSNKNKNIPTGEIEIEVEDLQIINTSETPPIIVADETDALEDTRLKYRYLDLRRPCMQKALRLRHEITKSVRSYFDHLDFIEVETPIIAKTTPEGARDYLIPSRVNKGKFYALPQSPQIFKQLLMIAGFERYYQIARCFRDEDLRADRQMEFTQIDFEVSFFSQEEFYSLVEGLFVHLFKEVMKIDLKTPFPRLTWQDAMNRYGSDKPDLRFDLPLEDVTSIFKDTTVSFLQSECVKGIKVSATTSFSRKDLDYCTDLVKKYKAKGLCFVKMVDHHLEGSSAKLLTENEKEALMQKLDLKDQDLFFFIADQWKTTVTALGALRNHLAKHFGYIDENKYAFVWIVDFPMFEYNEEGELNAAHHPFTAYKVEDEKYWDSDPLKIRANAYDIVLNGYELGSGSLRIFDQNMQQKVFEKLGLSDEDIHVKFGFFVEALKYGTPPHCGMGLGLDRIAMILNHSSSLRDVIAFPKNASAVCPMSEAPTIVDQKQLDELGIKIVKKEGDDTQ</sequence>
<dbReference type="Pfam" id="PF00152">
    <property type="entry name" value="tRNA-synt_2"/>
    <property type="match status" value="1"/>
</dbReference>
<comment type="function">
    <text evidence="7">Catalyzes the attachment of L-aspartate to tRNA(Asp) in a two-step reaction: L-aspartate is first activated by ATP to form Asp-AMP and then transferred to the acceptor end of tRNA(Asp).</text>
</comment>
<dbReference type="InterPro" id="IPR047089">
    <property type="entry name" value="Asp-tRNA-ligase_1_N"/>
</dbReference>
<dbReference type="InterPro" id="IPR012340">
    <property type="entry name" value="NA-bd_OB-fold"/>
</dbReference>
<dbReference type="SUPFAM" id="SSF55681">
    <property type="entry name" value="Class II aaRS and biotin synthetases"/>
    <property type="match status" value="1"/>
</dbReference>
<protein>
    <recommendedName>
        <fullName evidence="7">Aspartate--tRNA ligase</fullName>
        <ecNumber evidence="7">6.1.1.12</ecNumber>
    </recommendedName>
    <alternativeName>
        <fullName evidence="7">Aspartyl-tRNA synthetase</fullName>
        <shortName evidence="7">AspRS</shortName>
    </alternativeName>
</protein>
<dbReference type="SUPFAM" id="SSF50249">
    <property type="entry name" value="Nucleic acid-binding proteins"/>
    <property type="match status" value="1"/>
</dbReference>
<dbReference type="CDD" id="cd04317">
    <property type="entry name" value="EcAspRS_like_N"/>
    <property type="match status" value="1"/>
</dbReference>
<dbReference type="GO" id="GO:0005737">
    <property type="term" value="C:cytoplasm"/>
    <property type="evidence" value="ECO:0007669"/>
    <property type="project" value="UniProtKB-SubCell"/>
</dbReference>
<organism evidence="9 10">
    <name type="scientific">Candidatus Caccosoma faecigallinarum</name>
    <dbReference type="NCBI Taxonomy" id="2840720"/>
    <lineage>
        <taxon>Bacteria</taxon>
        <taxon>Bacillati</taxon>
        <taxon>Bacillota</taxon>
        <taxon>Bacillota incertae sedis</taxon>
        <taxon>Candidatus Caccosoma</taxon>
    </lineage>
</organism>
<dbReference type="PANTHER" id="PTHR22594">
    <property type="entry name" value="ASPARTYL/LYSYL-TRNA SYNTHETASE"/>
    <property type="match status" value="1"/>
</dbReference>
<keyword evidence="3 7" id="KW-0547">Nucleotide-binding</keyword>
<accession>A0A9D1KAX5</accession>
<dbReference type="Gene3D" id="3.30.1360.30">
    <property type="entry name" value="GAD-like domain"/>
    <property type="match status" value="1"/>
</dbReference>
<dbReference type="InterPro" id="IPR004364">
    <property type="entry name" value="Aa-tRNA-synt_II"/>
</dbReference>
<evidence type="ECO:0000313" key="10">
    <source>
        <dbReference type="Proteomes" id="UP000886893"/>
    </source>
</evidence>
<reference evidence="9" key="1">
    <citation type="submission" date="2020-10" db="EMBL/GenBank/DDBJ databases">
        <authorList>
            <person name="Gilroy R."/>
        </authorList>
    </citation>
    <scope>NUCLEOTIDE SEQUENCE</scope>
    <source>
        <strain evidence="9">14508</strain>
    </source>
</reference>
<feature type="region of interest" description="Aspartate" evidence="7">
    <location>
        <begin position="196"/>
        <end position="199"/>
    </location>
</feature>
<dbReference type="NCBIfam" id="TIGR00459">
    <property type="entry name" value="aspS_bact"/>
    <property type="match status" value="1"/>
</dbReference>
<comment type="caution">
    <text evidence="7">Lacks conserved residue(s) required for the propagation of feature annotation.</text>
</comment>
<dbReference type="GO" id="GO:0004815">
    <property type="term" value="F:aspartate-tRNA ligase activity"/>
    <property type="evidence" value="ECO:0007669"/>
    <property type="project" value="UniProtKB-UniRule"/>
</dbReference>
<evidence type="ECO:0000256" key="4">
    <source>
        <dbReference type="ARBA" id="ARBA00022840"/>
    </source>
</evidence>
<dbReference type="InterPro" id="IPR004365">
    <property type="entry name" value="NA-bd_OB_tRNA"/>
</dbReference>
<dbReference type="Pfam" id="PF01336">
    <property type="entry name" value="tRNA_anti-codon"/>
    <property type="match status" value="1"/>
</dbReference>
<dbReference type="CDD" id="cd00777">
    <property type="entry name" value="AspRS_core"/>
    <property type="match status" value="1"/>
</dbReference>
<evidence type="ECO:0000313" key="9">
    <source>
        <dbReference type="EMBL" id="HIT17680.1"/>
    </source>
</evidence>
<evidence type="ECO:0000256" key="7">
    <source>
        <dbReference type="HAMAP-Rule" id="MF_00044"/>
    </source>
</evidence>
<proteinExistence type="inferred from homology"/>
<dbReference type="InterPro" id="IPR006195">
    <property type="entry name" value="aa-tRNA-synth_II"/>
</dbReference>
<dbReference type="InterPro" id="IPR047090">
    <property type="entry name" value="AspRS_core"/>
</dbReference>
<dbReference type="GO" id="GO:0005524">
    <property type="term" value="F:ATP binding"/>
    <property type="evidence" value="ECO:0007669"/>
    <property type="project" value="UniProtKB-UniRule"/>
</dbReference>
<comment type="caution">
    <text evidence="9">The sequence shown here is derived from an EMBL/GenBank/DDBJ whole genome shotgun (WGS) entry which is preliminary data.</text>
</comment>
<keyword evidence="4 7" id="KW-0067">ATP-binding</keyword>
<dbReference type="EMBL" id="DVKI01000150">
    <property type="protein sequence ID" value="HIT17680.1"/>
    <property type="molecule type" value="Genomic_DNA"/>
</dbReference>
<evidence type="ECO:0000256" key="2">
    <source>
        <dbReference type="ARBA" id="ARBA00022598"/>
    </source>
</evidence>
<evidence type="ECO:0000259" key="8">
    <source>
        <dbReference type="PROSITE" id="PS50862"/>
    </source>
</evidence>
<dbReference type="GO" id="GO:0016740">
    <property type="term" value="F:transferase activity"/>
    <property type="evidence" value="ECO:0007669"/>
    <property type="project" value="UniProtKB-ARBA"/>
</dbReference>
<evidence type="ECO:0000256" key="6">
    <source>
        <dbReference type="ARBA" id="ARBA00023146"/>
    </source>
</evidence>
<dbReference type="PRINTS" id="PR01042">
    <property type="entry name" value="TRNASYNTHASP"/>
</dbReference>
<dbReference type="PROSITE" id="PS50862">
    <property type="entry name" value="AA_TRNA_LIGASE_II"/>
    <property type="match status" value="1"/>
</dbReference>
<dbReference type="GO" id="GO:0003676">
    <property type="term" value="F:nucleic acid binding"/>
    <property type="evidence" value="ECO:0007669"/>
    <property type="project" value="InterPro"/>
</dbReference>
<comment type="similarity">
    <text evidence="1 7">Belongs to the class-II aminoacyl-tRNA synthetase family. Type 1 subfamily.</text>
</comment>
<dbReference type="Gene3D" id="2.40.50.140">
    <property type="entry name" value="Nucleic acid-binding proteins"/>
    <property type="match status" value="1"/>
</dbReference>
<evidence type="ECO:0000256" key="5">
    <source>
        <dbReference type="ARBA" id="ARBA00022917"/>
    </source>
</evidence>
<comment type="subunit">
    <text evidence="7">Homodimer.</text>
</comment>
<comment type="subcellular location">
    <subcellularLocation>
        <location evidence="7">Cytoplasm</location>
    </subcellularLocation>
</comment>
<keyword evidence="5 7" id="KW-0648">Protein biosynthesis</keyword>
<dbReference type="GO" id="GO:0140096">
    <property type="term" value="F:catalytic activity, acting on a protein"/>
    <property type="evidence" value="ECO:0007669"/>
    <property type="project" value="UniProtKB-ARBA"/>
</dbReference>
<reference evidence="9" key="2">
    <citation type="journal article" date="2021" name="PeerJ">
        <title>Extensive microbial diversity within the chicken gut microbiome revealed by metagenomics and culture.</title>
        <authorList>
            <person name="Gilroy R."/>
            <person name="Ravi A."/>
            <person name="Getino M."/>
            <person name="Pursley I."/>
            <person name="Horton D.L."/>
            <person name="Alikhan N.F."/>
            <person name="Baker D."/>
            <person name="Gharbi K."/>
            <person name="Hall N."/>
            <person name="Watson M."/>
            <person name="Adriaenssens E.M."/>
            <person name="Foster-Nyarko E."/>
            <person name="Jarju S."/>
            <person name="Secka A."/>
            <person name="Antonio M."/>
            <person name="Oren A."/>
            <person name="Chaudhuri R.R."/>
            <person name="La Ragione R."/>
            <person name="Hildebrand F."/>
            <person name="Pallen M.J."/>
        </authorList>
    </citation>
    <scope>NUCLEOTIDE SEQUENCE</scope>
    <source>
        <strain evidence="9">14508</strain>
    </source>
</reference>
<evidence type="ECO:0000256" key="3">
    <source>
        <dbReference type="ARBA" id="ARBA00022741"/>
    </source>
</evidence>
<keyword evidence="6 7" id="KW-0030">Aminoacyl-tRNA synthetase</keyword>
<feature type="binding site" evidence="7">
    <location>
        <position position="480"/>
    </location>
    <ligand>
        <name>L-aspartate</name>
        <dbReference type="ChEBI" id="CHEBI:29991"/>
    </ligand>
</feature>
<keyword evidence="7" id="KW-0963">Cytoplasm</keyword>
<name>A0A9D1KAX5_9FIRM</name>
<dbReference type="InterPro" id="IPR045864">
    <property type="entry name" value="aa-tRNA-synth_II/BPL/LPL"/>
</dbReference>
<dbReference type="SUPFAM" id="SSF55261">
    <property type="entry name" value="GAD domain-like"/>
    <property type="match status" value="1"/>
</dbReference>